<comment type="cofactor">
    <cofactor evidence="1">
        <name>Mg(2+)</name>
        <dbReference type="ChEBI" id="CHEBI:18420"/>
    </cofactor>
</comment>
<dbReference type="NCBIfam" id="TIGR01641">
    <property type="entry name" value="phageSPP1_gp7"/>
    <property type="match status" value="1"/>
</dbReference>
<dbReference type="PANTHER" id="PTHR43046:SF12">
    <property type="entry name" value="GDP-MANNOSE MANNOSYL HYDROLASE"/>
    <property type="match status" value="1"/>
</dbReference>
<dbReference type="RefSeq" id="WP_184934466.1">
    <property type="nucleotide sequence ID" value="NZ_JACHJV010000001.1"/>
</dbReference>
<dbReference type="Pfam" id="PF00293">
    <property type="entry name" value="NUDIX"/>
    <property type="match status" value="1"/>
</dbReference>
<dbReference type="EMBL" id="JACHJV010000001">
    <property type="protein sequence ID" value="MBB4922264.1"/>
    <property type="molecule type" value="Genomic_DNA"/>
</dbReference>
<protein>
    <submittedName>
        <fullName evidence="6">SPP1 gp7 family putative phage head morphogenesis protein</fullName>
    </submittedName>
</protein>
<dbReference type="PROSITE" id="PS51462">
    <property type="entry name" value="NUDIX"/>
    <property type="match status" value="1"/>
</dbReference>
<accession>A0A7W7QZ97</accession>
<dbReference type="Pfam" id="PF04233">
    <property type="entry name" value="Phage_Mu_F"/>
    <property type="match status" value="1"/>
</dbReference>
<feature type="region of interest" description="Disordered" evidence="4">
    <location>
        <begin position="534"/>
        <end position="553"/>
    </location>
</feature>
<feature type="region of interest" description="Disordered" evidence="4">
    <location>
        <begin position="457"/>
        <end position="527"/>
    </location>
</feature>
<evidence type="ECO:0000313" key="6">
    <source>
        <dbReference type="EMBL" id="MBB4922264.1"/>
    </source>
</evidence>
<dbReference type="Proteomes" id="UP000540506">
    <property type="component" value="Unassembled WGS sequence"/>
</dbReference>
<dbReference type="InterPro" id="IPR015797">
    <property type="entry name" value="NUDIX_hydrolase-like_dom_sf"/>
</dbReference>
<evidence type="ECO:0000259" key="5">
    <source>
        <dbReference type="PROSITE" id="PS51462"/>
    </source>
</evidence>
<reference evidence="6 7" key="1">
    <citation type="submission" date="2020-08" db="EMBL/GenBank/DDBJ databases">
        <title>Sequencing the genomes of 1000 actinobacteria strains.</title>
        <authorList>
            <person name="Klenk H.-P."/>
        </authorList>
    </citation>
    <scope>NUCLEOTIDE SEQUENCE [LARGE SCALE GENOMIC DNA]</scope>
    <source>
        <strain evidence="6 7">DSM 41654</strain>
    </source>
</reference>
<keyword evidence="7" id="KW-1185">Reference proteome</keyword>
<evidence type="ECO:0000256" key="2">
    <source>
        <dbReference type="ARBA" id="ARBA00022801"/>
    </source>
</evidence>
<name>A0A7W7QZ97_KITKI</name>
<organism evidence="6 7">
    <name type="scientific">Kitasatospora kifunensis</name>
    <name type="common">Streptomyces kifunensis</name>
    <dbReference type="NCBI Taxonomy" id="58351"/>
    <lineage>
        <taxon>Bacteria</taxon>
        <taxon>Bacillati</taxon>
        <taxon>Actinomycetota</taxon>
        <taxon>Actinomycetes</taxon>
        <taxon>Kitasatosporales</taxon>
        <taxon>Streptomycetaceae</taxon>
        <taxon>Kitasatospora</taxon>
    </lineage>
</organism>
<dbReference type="SUPFAM" id="SSF55811">
    <property type="entry name" value="Nudix"/>
    <property type="match status" value="1"/>
</dbReference>
<dbReference type="InterPro" id="IPR000086">
    <property type="entry name" value="NUDIX_hydrolase_dom"/>
</dbReference>
<dbReference type="CDD" id="cd02883">
    <property type="entry name" value="NUDIX_Hydrolase"/>
    <property type="match status" value="1"/>
</dbReference>
<evidence type="ECO:0000256" key="3">
    <source>
        <dbReference type="ARBA" id="ARBA00022842"/>
    </source>
</evidence>
<dbReference type="Gene3D" id="3.90.79.10">
    <property type="entry name" value="Nucleoside Triphosphate Pyrophosphohydrolase"/>
    <property type="match status" value="1"/>
</dbReference>
<proteinExistence type="predicted"/>
<feature type="region of interest" description="Disordered" evidence="4">
    <location>
        <begin position="1017"/>
        <end position="1047"/>
    </location>
</feature>
<dbReference type="InterPro" id="IPR006528">
    <property type="entry name" value="Phage_head_morphogenesis_dom"/>
</dbReference>
<dbReference type="GO" id="GO:0016787">
    <property type="term" value="F:hydrolase activity"/>
    <property type="evidence" value="ECO:0007669"/>
    <property type="project" value="UniProtKB-KW"/>
</dbReference>
<dbReference type="Pfam" id="PF04860">
    <property type="entry name" value="Phage_portal"/>
    <property type="match status" value="1"/>
</dbReference>
<keyword evidence="2" id="KW-0378">Hydrolase</keyword>
<dbReference type="AlphaFoldDB" id="A0A7W7QZ97"/>
<comment type="caution">
    <text evidence="6">The sequence shown here is derived from an EMBL/GenBank/DDBJ whole genome shotgun (WGS) entry which is preliminary data.</text>
</comment>
<sequence length="1047" mass="112471">MGVRSRLANLAKVFGNSTPAEFTAGETAAQMTPASPFSPGTPIRPYDGYSRTPRGHEFVPGYNISARPRAHERVTFETLRSLIESYDVAQMCIWHRIDSIRSLDWSLVAAAHFEGDVTDAVRLGMAALRKPDRQTPFSTWLSAYLYDVLAYDAGALYRLRNRRGDVVGLMNVDGTTVAPLLDYWGRSPEPPAEAYVQYINGLPWDWLTRDDLIYEPFRKRANSPYGLAPLETILLNANTDIRFQMYFLQRFTEGNVPEAFASAPESWSPDQIEQWQTLWDSFMAGDQAAKHTIKWMPGGSTIAWSNEKDFTDQFSLFLMRKTAAAFHVVPSDLGFTENVNLSSGESQADVQHRVGDLPLIRHLQNTISAFLQDDLGLPLDFLFDLGEEQADRLQQAQADQIYVQLGAISSSDIRSMRYGLEEPEGIPVPRFIYDPRGGPIPLASLYAVAGQIDPSTAAPKPGTELPHTAFGGAEGVVPNPPILTAPLAEQEFGPSALPPAPPPQPTPPDPGAPVAKDGGATTVGITTATGVTGYDLIGRRDDEDEPEDQEKLSKSELTAYRSFRKARQRAGKWRDFEFRVIDPARARRLNQAGRLAVRKAEGQVAVAGLAVQAADTGRVLMLQRALDPEDPAGGTWEMPGGHLEGDETPLLGAWREWAEETGSIPPPGQQTGTWISPDGAYQGIVWTVDGEDSVPLDSRDQVSNPDDPDGDCVEAIAWWDPAQLAGNPAVRTELLASLPDVLTALGCETADTVDDIAKAAASPKGQAPDGADTQSAQRAWPGWNLDLQTVAHWVPLLAAGLVAAVSARELAKAWLALAPAASASTKGERLNQLTTQADDFLQGRGTGTALREPIGATLRGVTIDGYAIGAASAHAAADAHEASAQPGSTTADMGTWTPGASDVARDLVDSLGDGNGLAHMLDQSGSSVQSIATGRLNGLAHALANGVEAGDDLDAISEAITDVLSDPSRAEMAVATELARTANTAAVQAYRQRDIERVRWATADDDRVCPVCDANEAAGPRTLGDDFPSGDPMPPAHPRDRCALLPT</sequence>
<feature type="domain" description="Nudix hydrolase" evidence="5">
    <location>
        <begin position="601"/>
        <end position="743"/>
    </location>
</feature>
<feature type="compositionally biased region" description="Low complexity" evidence="4">
    <location>
        <begin position="512"/>
        <end position="527"/>
    </location>
</feature>
<evidence type="ECO:0000256" key="1">
    <source>
        <dbReference type="ARBA" id="ARBA00001946"/>
    </source>
</evidence>
<dbReference type="PANTHER" id="PTHR43046">
    <property type="entry name" value="GDP-MANNOSE MANNOSYL HYDROLASE"/>
    <property type="match status" value="1"/>
</dbReference>
<feature type="compositionally biased region" description="Basic and acidic residues" evidence="4">
    <location>
        <begin position="1037"/>
        <end position="1047"/>
    </location>
</feature>
<dbReference type="InterPro" id="IPR006944">
    <property type="entry name" value="Phage/GTA_portal"/>
</dbReference>
<feature type="compositionally biased region" description="Pro residues" evidence="4">
    <location>
        <begin position="496"/>
        <end position="511"/>
    </location>
</feature>
<evidence type="ECO:0000256" key="4">
    <source>
        <dbReference type="SAM" id="MobiDB-lite"/>
    </source>
</evidence>
<keyword evidence="3" id="KW-0460">Magnesium</keyword>
<evidence type="ECO:0000313" key="7">
    <source>
        <dbReference type="Proteomes" id="UP000540506"/>
    </source>
</evidence>
<gene>
    <name evidence="6" type="ORF">FHR34_001257</name>
</gene>